<reference evidence="1 2" key="1">
    <citation type="submission" date="2019-03" db="EMBL/GenBank/DDBJ databases">
        <title>Genomic Encyclopedia of Type Strains, Phase IV (KMG-IV): sequencing the most valuable type-strain genomes for metagenomic binning, comparative biology and taxonomic classification.</title>
        <authorList>
            <person name="Goeker M."/>
        </authorList>
    </citation>
    <scope>NUCLEOTIDE SEQUENCE [LARGE SCALE GENOMIC DNA]</scope>
    <source>
        <strain evidence="1 2">DSM 100556</strain>
    </source>
</reference>
<keyword evidence="2" id="KW-1185">Reference proteome</keyword>
<dbReference type="STRING" id="1469948.GCA_000732725_00297"/>
<dbReference type="RefSeq" id="WP_051869232.1">
    <property type="nucleotide sequence ID" value="NZ_JPNB01000001.1"/>
</dbReference>
<evidence type="ECO:0000313" key="1">
    <source>
        <dbReference type="EMBL" id="TCL60564.1"/>
    </source>
</evidence>
<protein>
    <submittedName>
        <fullName evidence="1">Uncharacterized protein</fullName>
    </submittedName>
</protein>
<dbReference type="OrthoDB" id="9775356at2"/>
<dbReference type="AlphaFoldDB" id="A0A4R1R4Z3"/>
<dbReference type="EMBL" id="SLUO01000002">
    <property type="protein sequence ID" value="TCL60564.1"/>
    <property type="molecule type" value="Genomic_DNA"/>
</dbReference>
<accession>A0A4R1R4Z3</accession>
<evidence type="ECO:0000313" key="2">
    <source>
        <dbReference type="Proteomes" id="UP000295718"/>
    </source>
</evidence>
<dbReference type="Proteomes" id="UP000295718">
    <property type="component" value="Unassembled WGS sequence"/>
</dbReference>
<comment type="caution">
    <text evidence="1">The sequence shown here is derived from an EMBL/GenBank/DDBJ whole genome shotgun (WGS) entry which is preliminary data.</text>
</comment>
<proteinExistence type="predicted"/>
<name>A0A4R1R4Z3_9FIRM</name>
<sequence length="255" mass="28895">MKIKTTVANRKDVVKAMEEIMGEKAKYLGPPTFEYRIGEFMVDREGNVGHEDELQTNEIEKKLLERGLAEGEQQMLDIDIPVEGHTAESLTNLIFMIHSKQYLIAKSVGREVLKIPNHLVERLQTEKTETLEDTIQIIKEERPTGISFLGERIRFGGFPFDTEKTAAFCTLMAMMGAAAKEQHRVQPTETIEENEKYYMRVWLVRLGLGGKGGKEVRKILLENLKGHTAFRTEADKEKWLARNGGTKTEVNGGDA</sequence>
<gene>
    <name evidence="1" type="ORF">EDD76_102262</name>
</gene>
<organism evidence="1 2">
    <name type="scientific">Kineothrix alysoides</name>
    <dbReference type="NCBI Taxonomy" id="1469948"/>
    <lineage>
        <taxon>Bacteria</taxon>
        <taxon>Bacillati</taxon>
        <taxon>Bacillota</taxon>
        <taxon>Clostridia</taxon>
        <taxon>Lachnospirales</taxon>
        <taxon>Lachnospiraceae</taxon>
        <taxon>Kineothrix</taxon>
    </lineage>
</organism>